<gene>
    <name evidence="2" type="ORF">FJT64_002937</name>
</gene>
<protein>
    <submittedName>
        <fullName evidence="2">Uncharacterized protein</fullName>
    </submittedName>
</protein>
<name>A0A6A4WJ52_AMPAM</name>
<proteinExistence type="predicted"/>
<feature type="region of interest" description="Disordered" evidence="1">
    <location>
        <begin position="60"/>
        <end position="86"/>
    </location>
</feature>
<dbReference type="OrthoDB" id="6330326at2759"/>
<feature type="compositionally biased region" description="Pro residues" evidence="1">
    <location>
        <begin position="13"/>
        <end position="23"/>
    </location>
</feature>
<dbReference type="EMBL" id="VIIS01001025">
    <property type="protein sequence ID" value="KAF0302702.1"/>
    <property type="molecule type" value="Genomic_DNA"/>
</dbReference>
<organism evidence="2 3">
    <name type="scientific">Amphibalanus amphitrite</name>
    <name type="common">Striped barnacle</name>
    <name type="synonym">Balanus amphitrite</name>
    <dbReference type="NCBI Taxonomy" id="1232801"/>
    <lineage>
        <taxon>Eukaryota</taxon>
        <taxon>Metazoa</taxon>
        <taxon>Ecdysozoa</taxon>
        <taxon>Arthropoda</taxon>
        <taxon>Crustacea</taxon>
        <taxon>Multicrustacea</taxon>
        <taxon>Cirripedia</taxon>
        <taxon>Thoracica</taxon>
        <taxon>Thoracicalcarea</taxon>
        <taxon>Balanomorpha</taxon>
        <taxon>Balanoidea</taxon>
        <taxon>Balanidae</taxon>
        <taxon>Amphibalaninae</taxon>
        <taxon>Amphibalanus</taxon>
    </lineage>
</organism>
<dbReference type="Proteomes" id="UP000440578">
    <property type="component" value="Unassembled WGS sequence"/>
</dbReference>
<evidence type="ECO:0000256" key="1">
    <source>
        <dbReference type="SAM" id="MobiDB-lite"/>
    </source>
</evidence>
<evidence type="ECO:0000313" key="3">
    <source>
        <dbReference type="Proteomes" id="UP000440578"/>
    </source>
</evidence>
<dbReference type="AlphaFoldDB" id="A0A6A4WJ52"/>
<comment type="caution">
    <text evidence="2">The sequence shown here is derived from an EMBL/GenBank/DDBJ whole genome shotgun (WGS) entry which is preliminary data.</text>
</comment>
<keyword evidence="3" id="KW-1185">Reference proteome</keyword>
<sequence length="246" mass="28911">MRGEEPAFIYHQIPPPQIPPPLRPAAARDNQQPEGEVDSDEEQLAVRVQRNIRQMVRDLRKRRRREERERRREQRSRRREQERVARESRRVDSLVDRVAADGRLTQLRHNVPLLRQVRLRETFKIAHKIKMLAGRFVLLMLLLAVTCVRTSRLDLHERMVSFEKRNPVHYCGKDLADMLDLLCLGGAGKRSSPELAGRFVLLMLLLAVTCVRTSRLDLHERMVSFEKRNPVHYCEKIWPICSICCV</sequence>
<evidence type="ECO:0000313" key="2">
    <source>
        <dbReference type="EMBL" id="KAF0302702.1"/>
    </source>
</evidence>
<reference evidence="2 3" key="1">
    <citation type="submission" date="2019-07" db="EMBL/GenBank/DDBJ databases">
        <title>Draft genome assembly of a fouling barnacle, Amphibalanus amphitrite (Darwin, 1854): The first reference genome for Thecostraca.</title>
        <authorList>
            <person name="Kim W."/>
        </authorList>
    </citation>
    <scope>NUCLEOTIDE SEQUENCE [LARGE SCALE GENOMIC DNA]</scope>
    <source>
        <strain evidence="2">SNU_AA5</strain>
        <tissue evidence="2">Soma without cirri and trophi</tissue>
    </source>
</reference>
<feature type="region of interest" description="Disordered" evidence="1">
    <location>
        <begin position="1"/>
        <end position="43"/>
    </location>
</feature>
<accession>A0A6A4WJ52</accession>